<organism evidence="1 2">
    <name type="scientific">Herbidospora galbida</name>
    <dbReference type="NCBI Taxonomy" id="2575442"/>
    <lineage>
        <taxon>Bacteria</taxon>
        <taxon>Bacillati</taxon>
        <taxon>Actinomycetota</taxon>
        <taxon>Actinomycetes</taxon>
        <taxon>Streptosporangiales</taxon>
        <taxon>Streptosporangiaceae</taxon>
        <taxon>Herbidospora</taxon>
    </lineage>
</organism>
<keyword evidence="2" id="KW-1185">Reference proteome</keyword>
<gene>
    <name evidence="1" type="ORF">FDA94_33385</name>
</gene>
<sequence length="160" mass="16866">MPFAIAGFALMTAGLVISLVRQTWFAPPIAAVTRAPLAVNYGMVHITRPVDGGFSPTCTTVTGTAIPPGAGKLWLVVGGVVVHEMTTDDDGGWHVPVRVGIDDPRDADREYDIQVYWVPDGSRPPAIPAQGRILDEITVVKDPAKLACASPEPTNANTPG</sequence>
<reference evidence="1 2" key="1">
    <citation type="submission" date="2019-04" db="EMBL/GenBank/DDBJ databases">
        <title>Herbidospora sp. NEAU-GS14.nov., a novel actinomycete isolated from soil.</title>
        <authorList>
            <person name="Han L."/>
        </authorList>
    </citation>
    <scope>NUCLEOTIDE SEQUENCE [LARGE SCALE GENOMIC DNA]</scope>
    <source>
        <strain evidence="1 2">NEAU-GS14</strain>
    </source>
</reference>
<evidence type="ECO:0000313" key="2">
    <source>
        <dbReference type="Proteomes" id="UP000308705"/>
    </source>
</evidence>
<proteinExistence type="predicted"/>
<dbReference type="AlphaFoldDB" id="A0A4U3LYJ5"/>
<dbReference type="RefSeq" id="WP_137251053.1">
    <property type="nucleotide sequence ID" value="NZ_SZQA01000045.1"/>
</dbReference>
<dbReference type="EMBL" id="SZQA01000045">
    <property type="protein sequence ID" value="TKK81271.1"/>
    <property type="molecule type" value="Genomic_DNA"/>
</dbReference>
<accession>A0A4U3LYJ5</accession>
<comment type="caution">
    <text evidence="1">The sequence shown here is derived from an EMBL/GenBank/DDBJ whole genome shotgun (WGS) entry which is preliminary data.</text>
</comment>
<evidence type="ECO:0000313" key="1">
    <source>
        <dbReference type="EMBL" id="TKK81271.1"/>
    </source>
</evidence>
<name>A0A4U3LYJ5_9ACTN</name>
<dbReference type="OrthoDB" id="3533707at2"/>
<protein>
    <submittedName>
        <fullName evidence="1">Uncharacterized protein</fullName>
    </submittedName>
</protein>
<dbReference type="Proteomes" id="UP000308705">
    <property type="component" value="Unassembled WGS sequence"/>
</dbReference>